<protein>
    <submittedName>
        <fullName evidence="6">Cell adhesion molecule</fullName>
    </submittedName>
</protein>
<evidence type="ECO:0000259" key="5">
    <source>
        <dbReference type="PROSITE" id="PS50853"/>
    </source>
</evidence>
<dbReference type="InterPro" id="IPR036179">
    <property type="entry name" value="Ig-like_dom_sf"/>
</dbReference>
<dbReference type="PANTHER" id="PTHR44170:SF6">
    <property type="entry name" value="CONTACTIN"/>
    <property type="match status" value="1"/>
</dbReference>
<dbReference type="InterPro" id="IPR003598">
    <property type="entry name" value="Ig_sub2"/>
</dbReference>
<feature type="compositionally biased region" description="Polar residues" evidence="3">
    <location>
        <begin position="23"/>
        <end position="38"/>
    </location>
</feature>
<accession>A0A8S9YFJ2</accession>
<feature type="domain" description="Ig-like" evidence="4">
    <location>
        <begin position="121"/>
        <end position="283"/>
    </location>
</feature>
<feature type="region of interest" description="Disordered" evidence="3">
    <location>
        <begin position="14"/>
        <end position="40"/>
    </location>
</feature>
<dbReference type="SUPFAM" id="SSF49265">
    <property type="entry name" value="Fibronectin type III"/>
    <property type="match status" value="1"/>
</dbReference>
<dbReference type="SMART" id="SM00409">
    <property type="entry name" value="IG"/>
    <property type="match status" value="2"/>
</dbReference>
<evidence type="ECO:0000256" key="1">
    <source>
        <dbReference type="ARBA" id="ARBA00022737"/>
    </source>
</evidence>
<keyword evidence="7" id="KW-1185">Reference proteome</keyword>
<dbReference type="PROSITE" id="PS50853">
    <property type="entry name" value="FN3"/>
    <property type="match status" value="1"/>
</dbReference>
<evidence type="ECO:0000256" key="3">
    <source>
        <dbReference type="SAM" id="MobiDB-lite"/>
    </source>
</evidence>
<dbReference type="CDD" id="cd00063">
    <property type="entry name" value="FN3"/>
    <property type="match status" value="1"/>
</dbReference>
<dbReference type="PANTHER" id="PTHR44170">
    <property type="entry name" value="PROTEIN SIDEKICK"/>
    <property type="match status" value="1"/>
</dbReference>
<dbReference type="SMART" id="SM00060">
    <property type="entry name" value="FN3"/>
    <property type="match status" value="2"/>
</dbReference>
<dbReference type="OrthoDB" id="2151624at2759"/>
<feature type="domain" description="Fibronectin type-III" evidence="5">
    <location>
        <begin position="602"/>
        <end position="701"/>
    </location>
</feature>
<evidence type="ECO:0000259" key="4">
    <source>
        <dbReference type="PROSITE" id="PS50835"/>
    </source>
</evidence>
<name>A0A8S9YFJ2_9TREM</name>
<dbReference type="Proteomes" id="UP000822476">
    <property type="component" value="Unassembled WGS sequence"/>
</dbReference>
<dbReference type="InterPro" id="IPR013783">
    <property type="entry name" value="Ig-like_fold"/>
</dbReference>
<dbReference type="InterPro" id="IPR003961">
    <property type="entry name" value="FN3_dom"/>
</dbReference>
<dbReference type="InterPro" id="IPR007110">
    <property type="entry name" value="Ig-like_dom"/>
</dbReference>
<dbReference type="GO" id="GO:0016020">
    <property type="term" value="C:membrane"/>
    <property type="evidence" value="ECO:0007669"/>
    <property type="project" value="UniProtKB-SubCell"/>
</dbReference>
<feature type="region of interest" description="Disordered" evidence="3">
    <location>
        <begin position="525"/>
        <end position="545"/>
    </location>
</feature>
<keyword evidence="2" id="KW-1015">Disulfide bond</keyword>
<evidence type="ECO:0000313" key="7">
    <source>
        <dbReference type="Proteomes" id="UP000822476"/>
    </source>
</evidence>
<dbReference type="SMART" id="SM00408">
    <property type="entry name" value="IGc2"/>
    <property type="match status" value="2"/>
</dbReference>
<dbReference type="InterPro" id="IPR003599">
    <property type="entry name" value="Ig_sub"/>
</dbReference>
<dbReference type="Gene3D" id="2.60.40.10">
    <property type="entry name" value="Immunoglobulins"/>
    <property type="match status" value="3"/>
</dbReference>
<reference evidence="6" key="1">
    <citation type="submission" date="2019-07" db="EMBL/GenBank/DDBJ databases">
        <title>Annotation for the trematode Paragonimus miyazaki's.</title>
        <authorList>
            <person name="Choi Y.-J."/>
        </authorList>
    </citation>
    <scope>NUCLEOTIDE SEQUENCE</scope>
    <source>
        <strain evidence="6">Japan</strain>
    </source>
</reference>
<sequence length="868" mass="95635">MQIHRVDSRHSGTYLCKAETKNPDWTPQASQYDPSSEESGAIESPILVQLQAIRGIVFSPPRILPGSPLEVPVLQTDGSAYMDPAYVIKRRVKRESGIPIVMTPAARYHMQPTSTNIFERPMQITPVGTKKLQSVVKEGGQLVLECQARGRPSPQLLWFRGGMGSSMLPESKAVTFDQRIKEALQHLPLSDVQRQLGVLIADSNHLLPAISQSDGTRQSGTPTEHPASSGETNVKELRNDKSGRFELSIGVRKDDTGDPVITVSRLTINQLAPSDATRYTCLALLDLREFGGSGNYTDVGSVFPEVVLRPRFIKTGTHLQASGYPGDNCTLTCEAYGGLSNPNGLRIRFLRGSGVPKLIELLTGSKQQRDHPEDEGSMVGTEATSMGAPASDTIYYQPRMELSKNPDEVHHAPLIFERQNDYEQTMGNGSIQVVTPELSPRYHLSLTTDPRNPYISVLRLHISDLRPEDNAYYACEAFSGPHWRAIAPSVHEGTGRVTVWFAPTAVEPRSAIPVENVEDSTGLRSGPFSWTGPQTGPNVALGESTGPKGYTKLDYQDGELSVSELIVPAGYWNVEVFGTYSCTATNRLGSATGHLRLKLATHPDRPSMRACKVEAKMIELCVDPPKETGGLPLTHYELRIQTHPRGAFYGPFAYLPGRRLLRLPHLIPGYYYRFALSAVSAAGRGPNAYLQVTTNRLSTPAIKMLTAQEYIEPTAYTVHWKITGSNGPEIEQYKINVRPVEVDYSMGDITGRPTGEWVEHTTLHPNCTKEDESSEDQRICQYRVGNLQADQAYELELSGENSAGFSEAQRIIFRTASLSGATGRMLNIPSYLRHTTGDSRKFAPQQISNVLCATLISLYAQLRSCVLW</sequence>
<dbReference type="InterPro" id="IPR036116">
    <property type="entry name" value="FN3_sf"/>
</dbReference>
<dbReference type="AlphaFoldDB" id="A0A8S9YFJ2"/>
<gene>
    <name evidence="6" type="ORF">EG68_06106</name>
</gene>
<organism evidence="6 7">
    <name type="scientific">Paragonimus skrjabini miyazakii</name>
    <dbReference type="NCBI Taxonomy" id="59628"/>
    <lineage>
        <taxon>Eukaryota</taxon>
        <taxon>Metazoa</taxon>
        <taxon>Spiralia</taxon>
        <taxon>Lophotrochozoa</taxon>
        <taxon>Platyhelminthes</taxon>
        <taxon>Trematoda</taxon>
        <taxon>Digenea</taxon>
        <taxon>Plagiorchiida</taxon>
        <taxon>Troglotremata</taxon>
        <taxon>Troglotrematidae</taxon>
        <taxon>Paragonimus</taxon>
    </lineage>
</organism>
<feature type="region of interest" description="Disordered" evidence="3">
    <location>
        <begin position="210"/>
        <end position="239"/>
    </location>
</feature>
<comment type="caution">
    <text evidence="6">The sequence shown here is derived from an EMBL/GenBank/DDBJ whole genome shotgun (WGS) entry which is preliminary data.</text>
</comment>
<dbReference type="SUPFAM" id="SSF48726">
    <property type="entry name" value="Immunoglobulin"/>
    <property type="match status" value="2"/>
</dbReference>
<feature type="compositionally biased region" description="Polar residues" evidence="3">
    <location>
        <begin position="210"/>
        <end position="222"/>
    </location>
</feature>
<dbReference type="EMBL" id="JTDE01021627">
    <property type="protein sequence ID" value="KAF7232685.1"/>
    <property type="molecule type" value="Genomic_DNA"/>
</dbReference>
<evidence type="ECO:0000313" key="6">
    <source>
        <dbReference type="EMBL" id="KAF7232685.1"/>
    </source>
</evidence>
<dbReference type="GO" id="GO:0098609">
    <property type="term" value="P:cell-cell adhesion"/>
    <property type="evidence" value="ECO:0007669"/>
    <property type="project" value="TreeGrafter"/>
</dbReference>
<proteinExistence type="predicted"/>
<keyword evidence="1" id="KW-0677">Repeat</keyword>
<dbReference type="PROSITE" id="PS50835">
    <property type="entry name" value="IG_LIKE"/>
    <property type="match status" value="1"/>
</dbReference>
<feature type="region of interest" description="Disordered" evidence="3">
    <location>
        <begin position="365"/>
        <end position="384"/>
    </location>
</feature>
<evidence type="ECO:0000256" key="2">
    <source>
        <dbReference type="ARBA" id="ARBA00023157"/>
    </source>
</evidence>